<reference evidence="3 4" key="1">
    <citation type="submission" date="2016-10" db="EMBL/GenBank/DDBJ databases">
        <authorList>
            <person name="de Groot N.N."/>
        </authorList>
    </citation>
    <scope>NUCLEOTIDE SEQUENCE [LARGE SCALE GENOMIC DNA]</scope>
    <source>
        <strain evidence="3">1</strain>
    </source>
</reference>
<dbReference type="InterPro" id="IPR037138">
    <property type="entry name" value="His_deacetylse_dom_sf"/>
</dbReference>
<dbReference type="InterPro" id="IPR023801">
    <property type="entry name" value="His_deacetylse_dom"/>
</dbReference>
<keyword evidence="4" id="KW-1185">Reference proteome</keyword>
<evidence type="ECO:0000313" key="4">
    <source>
        <dbReference type="Proteomes" id="UP000198729"/>
    </source>
</evidence>
<dbReference type="Pfam" id="PF00850">
    <property type="entry name" value="Hist_deacetyl"/>
    <property type="match status" value="1"/>
</dbReference>
<dbReference type="EMBL" id="FMWO01000021">
    <property type="protein sequence ID" value="SCZ84446.1"/>
    <property type="molecule type" value="Genomic_DNA"/>
</dbReference>
<dbReference type="CDD" id="cd11599">
    <property type="entry name" value="HDAC_classII_2"/>
    <property type="match status" value="1"/>
</dbReference>
<dbReference type="STRING" id="51642.NSMM_160036"/>
<evidence type="ECO:0000313" key="3">
    <source>
        <dbReference type="EMBL" id="SCZ84446.1"/>
    </source>
</evidence>
<dbReference type="SUPFAM" id="SSF52768">
    <property type="entry name" value="Arginase/deacetylase"/>
    <property type="match status" value="1"/>
</dbReference>
<dbReference type="PANTHER" id="PTHR10625:SF10">
    <property type="entry name" value="HISTONE DEACETYLASE HDAC1"/>
    <property type="match status" value="1"/>
</dbReference>
<dbReference type="RefSeq" id="WP_090283932.1">
    <property type="nucleotide sequence ID" value="NZ_FMWO01000021.1"/>
</dbReference>
<dbReference type="PRINTS" id="PR01270">
    <property type="entry name" value="HDASUPER"/>
</dbReference>
<dbReference type="Proteomes" id="UP000198729">
    <property type="component" value="Unassembled WGS sequence"/>
</dbReference>
<dbReference type="PANTHER" id="PTHR10625">
    <property type="entry name" value="HISTONE DEACETYLASE HDAC1-RELATED"/>
    <property type="match status" value="1"/>
</dbReference>
<name>A0A1G5SB97_9PROT</name>
<feature type="domain" description="Histone deacetylase" evidence="2">
    <location>
        <begin position="20"/>
        <end position="303"/>
    </location>
</feature>
<dbReference type="GO" id="GO:0004407">
    <property type="term" value="F:histone deacetylase activity"/>
    <property type="evidence" value="ECO:0007669"/>
    <property type="project" value="TreeGrafter"/>
</dbReference>
<dbReference type="Gene3D" id="3.40.800.20">
    <property type="entry name" value="Histone deacetylase domain"/>
    <property type="match status" value="1"/>
</dbReference>
<protein>
    <submittedName>
        <fullName evidence="3">Histone deacetylase superfamily</fullName>
    </submittedName>
</protein>
<gene>
    <name evidence="3" type="ORF">NSMM_160036</name>
</gene>
<proteinExistence type="inferred from homology"/>
<dbReference type="OrthoDB" id="9808367at2"/>
<dbReference type="InterPro" id="IPR000286">
    <property type="entry name" value="HDACs"/>
</dbReference>
<evidence type="ECO:0000256" key="1">
    <source>
        <dbReference type="ARBA" id="ARBA00005947"/>
    </source>
</evidence>
<organism evidence="3 4">
    <name type="scientific">Nitrosomonas mobilis</name>
    <dbReference type="NCBI Taxonomy" id="51642"/>
    <lineage>
        <taxon>Bacteria</taxon>
        <taxon>Pseudomonadati</taxon>
        <taxon>Pseudomonadota</taxon>
        <taxon>Betaproteobacteria</taxon>
        <taxon>Nitrosomonadales</taxon>
        <taxon>Nitrosomonadaceae</taxon>
        <taxon>Nitrosomonas</taxon>
    </lineage>
</organism>
<dbReference type="AlphaFoldDB" id="A0A1G5SB97"/>
<dbReference type="GO" id="GO:0040029">
    <property type="term" value="P:epigenetic regulation of gene expression"/>
    <property type="evidence" value="ECO:0007669"/>
    <property type="project" value="TreeGrafter"/>
</dbReference>
<dbReference type="InterPro" id="IPR023696">
    <property type="entry name" value="Ureohydrolase_dom_sf"/>
</dbReference>
<accession>A0A1G5SB97</accession>
<comment type="similarity">
    <text evidence="1">Belongs to the histone deacetylase family.</text>
</comment>
<evidence type="ECO:0000259" key="2">
    <source>
        <dbReference type="Pfam" id="PF00850"/>
    </source>
</evidence>
<sequence>MYTAYITHPACLRHEMGAMHPESPQRIHAIRDQLIASGLFDFLSPFEAPRASKALLTLVHSATYVKTIFDQSPHSGMVALDGDTLMNPHSLGAALHASGAVVLGVDLVMSNRIKNAFCNIRPPGHHAGRASAAGFCIFNNVAIAAAHALEHHGLQRVAIADFDVHHGNGTEEIFHDDPRVMLCSTFRHPYYPYSGASSGNDHIINVPLAEGSAGDIFRAAVTNHWLPALTDFRPQLILVSAGFDAHREDDMGGLALQESDYFWVTEKLNEIASQYANDRIVSALEGGYALSALGRSAVAHIRSLMRYDGNCDKQT</sequence>